<evidence type="ECO:0000256" key="1">
    <source>
        <dbReference type="SAM" id="SignalP"/>
    </source>
</evidence>
<dbReference type="Gene3D" id="3.90.930.1">
    <property type="match status" value="1"/>
</dbReference>
<proteinExistence type="predicted"/>
<evidence type="ECO:0000313" key="3">
    <source>
        <dbReference type="EMBL" id="REH00435.1"/>
    </source>
</evidence>
<dbReference type="GO" id="GO:0055085">
    <property type="term" value="P:transmembrane transport"/>
    <property type="evidence" value="ECO:0007669"/>
    <property type="project" value="InterPro"/>
</dbReference>
<comment type="caution">
    <text evidence="3">The sequence shown here is derived from an EMBL/GenBank/DDBJ whole genome shotgun (WGS) entry which is preliminary data.</text>
</comment>
<protein>
    <submittedName>
        <fullName evidence="3">TonB-like protein</fullName>
    </submittedName>
</protein>
<dbReference type="EMBL" id="QUNI01000003">
    <property type="protein sequence ID" value="REH00435.1"/>
    <property type="molecule type" value="Genomic_DNA"/>
</dbReference>
<dbReference type="OrthoDB" id="649093at2"/>
<evidence type="ECO:0000259" key="2">
    <source>
        <dbReference type="Pfam" id="PF03544"/>
    </source>
</evidence>
<dbReference type="AlphaFoldDB" id="A0A3E0EQB0"/>
<sequence length="312" mass="36420">MKKLLFILLFLPLIIFAQDYNQKKTYLDSLWRKTTEGNHKYYRIIESYDSQTKLYSIKDYYKSGILKMEGNSKTEDFSSYEGEFVSYYENGNKKDIVNYGKSNKPIGKTEQWHENGTKKSEGEYIESEKGIFNTLKIYQYWNPDGKQTVTDGNGYFEETDKDHSDSGNIKNGLKEGTWKGKFNKNCRYTETYKEGKIVTGVSTDENNKEYQYDEFESKPEPKGGIQNFYKYIGKNFKIYKEDENIKGTIITSFIVDKDGQITEPITIKSIKDTLDYEAIDVISSYKKWIPGKQRGQYVRVKYQIPITLAGLK</sequence>
<name>A0A3E0EQB0_9FLAO</name>
<dbReference type="RefSeq" id="WP_115811762.1">
    <property type="nucleotide sequence ID" value="NZ_QUNI01000003.1"/>
</dbReference>
<dbReference type="Proteomes" id="UP000257136">
    <property type="component" value="Unassembled WGS sequence"/>
</dbReference>
<organism evidence="3 4">
    <name type="scientific">Flavobacterium aquicola</name>
    <dbReference type="NCBI Taxonomy" id="1682742"/>
    <lineage>
        <taxon>Bacteria</taxon>
        <taxon>Pseudomonadati</taxon>
        <taxon>Bacteroidota</taxon>
        <taxon>Flavobacteriia</taxon>
        <taxon>Flavobacteriales</taxon>
        <taxon>Flavobacteriaceae</taxon>
        <taxon>Flavobacterium</taxon>
    </lineage>
</organism>
<reference evidence="3 4" key="1">
    <citation type="submission" date="2018-08" db="EMBL/GenBank/DDBJ databases">
        <title>Genomic Encyclopedia of Archaeal and Bacterial Type Strains, Phase II (KMG-II): from individual species to whole genera.</title>
        <authorList>
            <person name="Goeker M."/>
        </authorList>
    </citation>
    <scope>NUCLEOTIDE SEQUENCE [LARGE SCALE GENOMIC DNA]</scope>
    <source>
        <strain evidence="3 4">DSM 100880</strain>
    </source>
</reference>
<dbReference type="Pfam" id="PF03544">
    <property type="entry name" value="TonB_C"/>
    <property type="match status" value="1"/>
</dbReference>
<feature type="signal peptide" evidence="1">
    <location>
        <begin position="1"/>
        <end position="17"/>
    </location>
</feature>
<gene>
    <name evidence="3" type="ORF">C8P67_103421</name>
</gene>
<dbReference type="InterPro" id="IPR037682">
    <property type="entry name" value="TonB_C"/>
</dbReference>
<accession>A0A3E0EQB0</accession>
<evidence type="ECO:0000313" key="4">
    <source>
        <dbReference type="Proteomes" id="UP000257136"/>
    </source>
</evidence>
<keyword evidence="1" id="KW-0732">Signal</keyword>
<feature type="domain" description="TonB C-terminal" evidence="2">
    <location>
        <begin position="243"/>
        <end position="306"/>
    </location>
</feature>
<keyword evidence="4" id="KW-1185">Reference proteome</keyword>
<dbReference type="SUPFAM" id="SSF74653">
    <property type="entry name" value="TolA/TonB C-terminal domain"/>
    <property type="match status" value="1"/>
</dbReference>
<feature type="chain" id="PRO_5017617653" evidence="1">
    <location>
        <begin position="18"/>
        <end position="312"/>
    </location>
</feature>
<dbReference type="Gene3D" id="3.30.1150.10">
    <property type="match status" value="1"/>
</dbReference>